<name>A0A9N7YIF7_PLEPL</name>
<accession>A0A9N7YIF7</accession>
<organism evidence="2 3">
    <name type="scientific">Pleuronectes platessa</name>
    <name type="common">European plaice</name>
    <dbReference type="NCBI Taxonomy" id="8262"/>
    <lineage>
        <taxon>Eukaryota</taxon>
        <taxon>Metazoa</taxon>
        <taxon>Chordata</taxon>
        <taxon>Craniata</taxon>
        <taxon>Vertebrata</taxon>
        <taxon>Euteleostomi</taxon>
        <taxon>Actinopterygii</taxon>
        <taxon>Neopterygii</taxon>
        <taxon>Teleostei</taxon>
        <taxon>Neoteleostei</taxon>
        <taxon>Acanthomorphata</taxon>
        <taxon>Carangaria</taxon>
        <taxon>Pleuronectiformes</taxon>
        <taxon>Pleuronectoidei</taxon>
        <taxon>Pleuronectidae</taxon>
        <taxon>Pleuronectes</taxon>
    </lineage>
</organism>
<evidence type="ECO:0000313" key="3">
    <source>
        <dbReference type="Proteomes" id="UP001153269"/>
    </source>
</evidence>
<comment type="caution">
    <text evidence="2">The sequence shown here is derived from an EMBL/GenBank/DDBJ whole genome shotgun (WGS) entry which is preliminary data.</text>
</comment>
<keyword evidence="3" id="KW-1185">Reference proteome</keyword>
<proteinExistence type="predicted"/>
<dbReference type="EMBL" id="CADEAL010000902">
    <property type="protein sequence ID" value="CAB1426646.1"/>
    <property type="molecule type" value="Genomic_DNA"/>
</dbReference>
<evidence type="ECO:0000313" key="2">
    <source>
        <dbReference type="EMBL" id="CAB1426646.1"/>
    </source>
</evidence>
<evidence type="ECO:0000256" key="1">
    <source>
        <dbReference type="SAM" id="MobiDB-lite"/>
    </source>
</evidence>
<protein>
    <submittedName>
        <fullName evidence="2">Uncharacterized protein</fullName>
    </submittedName>
</protein>
<sequence length="139" mass="14787">MSQVDFGFRHMLLKGPKFHSSSCVRRSVPGAAVSPSAVQASCCSGAGHSLPPPVRYPGKKQKKNQHEVLSVGAAPRRLRPAPRPSSGVAVAREMFTSWTVGDGALLCDFQCKLTGSCEVAVNESHVRDQVTDGIGQKSQ</sequence>
<feature type="region of interest" description="Disordered" evidence="1">
    <location>
        <begin position="56"/>
        <end position="85"/>
    </location>
</feature>
<dbReference type="Proteomes" id="UP001153269">
    <property type="component" value="Unassembled WGS sequence"/>
</dbReference>
<reference evidence="2" key="1">
    <citation type="submission" date="2020-03" db="EMBL/GenBank/DDBJ databases">
        <authorList>
            <person name="Weist P."/>
        </authorList>
    </citation>
    <scope>NUCLEOTIDE SEQUENCE</scope>
</reference>
<dbReference type="AlphaFoldDB" id="A0A9N7YIF7"/>
<gene>
    <name evidence="2" type="ORF">PLEPLA_LOCUS14582</name>
</gene>